<comment type="caution">
    <text evidence="2">The sequence shown here is derived from an EMBL/GenBank/DDBJ whole genome shotgun (WGS) entry which is preliminary data.</text>
</comment>
<evidence type="ECO:0000313" key="3">
    <source>
        <dbReference type="Proteomes" id="UP001165136"/>
    </source>
</evidence>
<dbReference type="RefSeq" id="WP_285486264.1">
    <property type="nucleotide sequence ID" value="NZ_BSTI01000003.1"/>
</dbReference>
<feature type="transmembrane region" description="Helical" evidence="1">
    <location>
        <begin position="12"/>
        <end position="35"/>
    </location>
</feature>
<feature type="transmembrane region" description="Helical" evidence="1">
    <location>
        <begin position="42"/>
        <end position="61"/>
    </location>
</feature>
<sequence length="125" mass="13259">MSSTTLAAAADTFSAGHIALTGAITGVLALIAAAWRLPRRAWPDTVAIGVLAGVSVFLWRISANMPQLNSDGLPGFSANDWLAPVLTYVFLTLYADLRSLSNQPRFRHIRALAVVASLAVNVITI</sequence>
<protein>
    <submittedName>
        <fullName evidence="2">Uncharacterized protein</fullName>
    </submittedName>
</protein>
<proteinExistence type="predicted"/>
<accession>A0A9W6VFR3</accession>
<keyword evidence="1" id="KW-0472">Membrane</keyword>
<keyword evidence="1" id="KW-1133">Transmembrane helix</keyword>
<dbReference type="Proteomes" id="UP001165136">
    <property type="component" value="Unassembled WGS sequence"/>
</dbReference>
<gene>
    <name evidence="2" type="ORF">Atai01_13800</name>
</gene>
<feature type="transmembrane region" description="Helical" evidence="1">
    <location>
        <begin position="81"/>
        <end position="97"/>
    </location>
</feature>
<name>A0A9W6VFR3_9PSEU</name>
<dbReference type="EMBL" id="BSTI01000003">
    <property type="protein sequence ID" value="GLY64761.1"/>
    <property type="molecule type" value="Genomic_DNA"/>
</dbReference>
<evidence type="ECO:0000313" key="2">
    <source>
        <dbReference type="EMBL" id="GLY64761.1"/>
    </source>
</evidence>
<reference evidence="2" key="1">
    <citation type="submission" date="2023-03" db="EMBL/GenBank/DDBJ databases">
        <title>Amycolatopsis taiwanensis NBRC 103393.</title>
        <authorList>
            <person name="Ichikawa N."/>
            <person name="Sato H."/>
            <person name="Tonouchi N."/>
        </authorList>
    </citation>
    <scope>NUCLEOTIDE SEQUENCE</scope>
    <source>
        <strain evidence="2">NBRC 103393</strain>
    </source>
</reference>
<keyword evidence="3" id="KW-1185">Reference proteome</keyword>
<organism evidence="2 3">
    <name type="scientific">Amycolatopsis taiwanensis</name>
    <dbReference type="NCBI Taxonomy" id="342230"/>
    <lineage>
        <taxon>Bacteria</taxon>
        <taxon>Bacillati</taxon>
        <taxon>Actinomycetota</taxon>
        <taxon>Actinomycetes</taxon>
        <taxon>Pseudonocardiales</taxon>
        <taxon>Pseudonocardiaceae</taxon>
        <taxon>Amycolatopsis</taxon>
    </lineage>
</organism>
<keyword evidence="1" id="KW-0812">Transmembrane</keyword>
<dbReference type="AlphaFoldDB" id="A0A9W6VFR3"/>
<evidence type="ECO:0000256" key="1">
    <source>
        <dbReference type="SAM" id="Phobius"/>
    </source>
</evidence>